<evidence type="ECO:0000259" key="11">
    <source>
        <dbReference type="Pfam" id="PF14360"/>
    </source>
</evidence>
<evidence type="ECO:0000256" key="3">
    <source>
        <dbReference type="ARBA" id="ARBA00022679"/>
    </source>
</evidence>
<evidence type="ECO:0000256" key="9">
    <source>
        <dbReference type="SAM" id="MobiDB-lite"/>
    </source>
</evidence>
<dbReference type="CDD" id="cd01610">
    <property type="entry name" value="PAP2_like"/>
    <property type="match status" value="1"/>
</dbReference>
<feature type="transmembrane region" description="Helical" evidence="10">
    <location>
        <begin position="121"/>
        <end position="143"/>
    </location>
</feature>
<evidence type="ECO:0000256" key="10">
    <source>
        <dbReference type="SAM" id="Phobius"/>
    </source>
</evidence>
<feature type="transmembrane region" description="Helical" evidence="10">
    <location>
        <begin position="26"/>
        <end position="51"/>
    </location>
</feature>
<dbReference type="PANTHER" id="PTHR21290">
    <property type="entry name" value="SPHINGOMYELIN SYNTHETASE"/>
    <property type="match status" value="1"/>
</dbReference>
<proteinExistence type="inferred from homology"/>
<name>A0A137NTS9_CONC2</name>
<dbReference type="Pfam" id="PF14360">
    <property type="entry name" value="PAP2_C"/>
    <property type="match status" value="1"/>
</dbReference>
<keyword evidence="4 10" id="KW-0812">Transmembrane</keyword>
<comment type="similarity">
    <text evidence="2">Belongs to the sphingomyelin synthase family.</text>
</comment>
<dbReference type="OrthoDB" id="422827at2759"/>
<dbReference type="AlphaFoldDB" id="A0A137NTS9"/>
<keyword evidence="13" id="KW-1185">Reference proteome</keyword>
<feature type="transmembrane region" description="Helical" evidence="10">
    <location>
        <begin position="92"/>
        <end position="109"/>
    </location>
</feature>
<evidence type="ECO:0000313" key="13">
    <source>
        <dbReference type="Proteomes" id="UP000070444"/>
    </source>
</evidence>
<dbReference type="EMBL" id="KQ964762">
    <property type="protein sequence ID" value="KXN66139.1"/>
    <property type="molecule type" value="Genomic_DNA"/>
</dbReference>
<dbReference type="Proteomes" id="UP000070444">
    <property type="component" value="Unassembled WGS sequence"/>
</dbReference>
<evidence type="ECO:0000256" key="2">
    <source>
        <dbReference type="ARBA" id="ARBA00005441"/>
    </source>
</evidence>
<gene>
    <name evidence="12" type="ORF">CONCODRAFT_80584</name>
</gene>
<evidence type="ECO:0000256" key="4">
    <source>
        <dbReference type="ARBA" id="ARBA00022692"/>
    </source>
</evidence>
<reference evidence="12 13" key="1">
    <citation type="journal article" date="2015" name="Genome Biol. Evol.">
        <title>Phylogenomic analyses indicate that early fungi evolved digesting cell walls of algal ancestors of land plants.</title>
        <authorList>
            <person name="Chang Y."/>
            <person name="Wang S."/>
            <person name="Sekimoto S."/>
            <person name="Aerts A.L."/>
            <person name="Choi C."/>
            <person name="Clum A."/>
            <person name="LaButti K.M."/>
            <person name="Lindquist E.A."/>
            <person name="Yee Ngan C."/>
            <person name="Ohm R.A."/>
            <person name="Salamov A.A."/>
            <person name="Grigoriev I.V."/>
            <person name="Spatafora J.W."/>
            <person name="Berbee M.L."/>
        </authorList>
    </citation>
    <scope>NUCLEOTIDE SEQUENCE [LARGE SCALE GENOMIC DNA]</scope>
    <source>
        <strain evidence="12 13">NRRL 28638</strain>
    </source>
</reference>
<keyword evidence="6 10" id="KW-1133">Transmembrane helix</keyword>
<dbReference type="PANTHER" id="PTHR21290:SF25">
    <property type="entry name" value="SPHINGOMYELIN SYNTHASE-RELATED PROTEIN 1"/>
    <property type="match status" value="1"/>
</dbReference>
<accession>A0A137NTS9</accession>
<dbReference type="Gene3D" id="1.20.144.10">
    <property type="entry name" value="Phosphatidic acid phosphatase type 2/haloperoxidase"/>
    <property type="match status" value="1"/>
</dbReference>
<evidence type="ECO:0000256" key="7">
    <source>
        <dbReference type="ARBA" id="ARBA00023098"/>
    </source>
</evidence>
<dbReference type="InterPro" id="IPR025749">
    <property type="entry name" value="Sphingomyelin_synth-like_dom"/>
</dbReference>
<keyword evidence="5" id="KW-0746">Sphingolipid metabolism</keyword>
<dbReference type="GO" id="GO:0000139">
    <property type="term" value="C:Golgi membrane"/>
    <property type="evidence" value="ECO:0007669"/>
    <property type="project" value="TreeGrafter"/>
</dbReference>
<dbReference type="STRING" id="796925.A0A137NTS9"/>
<evidence type="ECO:0000256" key="1">
    <source>
        <dbReference type="ARBA" id="ARBA00004141"/>
    </source>
</evidence>
<protein>
    <recommendedName>
        <fullName evidence="11">Sphingomyelin synthase-like domain-containing protein</fullName>
    </recommendedName>
</protein>
<dbReference type="GO" id="GO:0033188">
    <property type="term" value="F:sphingomyelin synthase activity"/>
    <property type="evidence" value="ECO:0007669"/>
    <property type="project" value="TreeGrafter"/>
</dbReference>
<feature type="transmembrane region" description="Helical" evidence="10">
    <location>
        <begin position="230"/>
        <end position="248"/>
    </location>
</feature>
<feature type="region of interest" description="Disordered" evidence="9">
    <location>
        <begin position="288"/>
        <end position="308"/>
    </location>
</feature>
<comment type="subcellular location">
    <subcellularLocation>
        <location evidence="1">Membrane</location>
        <topology evidence="1">Multi-pass membrane protein</topology>
    </subcellularLocation>
</comment>
<organism evidence="12 13">
    <name type="scientific">Conidiobolus coronatus (strain ATCC 28846 / CBS 209.66 / NRRL 28638)</name>
    <name type="common">Delacroixia coronata</name>
    <dbReference type="NCBI Taxonomy" id="796925"/>
    <lineage>
        <taxon>Eukaryota</taxon>
        <taxon>Fungi</taxon>
        <taxon>Fungi incertae sedis</taxon>
        <taxon>Zoopagomycota</taxon>
        <taxon>Entomophthoromycotina</taxon>
        <taxon>Entomophthoromycetes</taxon>
        <taxon>Entomophthorales</taxon>
        <taxon>Ancylistaceae</taxon>
        <taxon>Conidiobolus</taxon>
    </lineage>
</organism>
<sequence length="308" mass="36219">MGSSTSTSGIWKKIKSYRPYHDKRDLIHAFFPGLVYLVVTVYYLSMINAYLDRVYYEYMKEGIYQVRLKDYLVDYFYPRYIAAGVPWDLSDVFARICFVCIVLFVLLGGKDTCWRFRRIGYLVGSMYFMRSFFVLTTHLPSALESCHPNPQYPFMYDALMIMVQARASCGDIFFSGHTIIFTTVFCCAISYPVIPKYKIVSTIITWLLVIFTLGGMFSLITSAYHYTIDVMAGFMLTNMVWWLYYMLVEFPQFRHTWYGKVYIWYDRKPKSRELSRHLESLPTSMRDVEHTNIPHDPLTPQMSEVSAK</sequence>
<evidence type="ECO:0000256" key="8">
    <source>
        <dbReference type="ARBA" id="ARBA00023136"/>
    </source>
</evidence>
<dbReference type="InterPro" id="IPR045221">
    <property type="entry name" value="Sphingomyelin_synth-like"/>
</dbReference>
<dbReference type="GO" id="GO:0005789">
    <property type="term" value="C:endoplasmic reticulum membrane"/>
    <property type="evidence" value="ECO:0007669"/>
    <property type="project" value="TreeGrafter"/>
</dbReference>
<feature type="domain" description="Sphingomyelin synthase-like" evidence="11">
    <location>
        <begin position="168"/>
        <end position="245"/>
    </location>
</feature>
<dbReference type="GO" id="GO:0005886">
    <property type="term" value="C:plasma membrane"/>
    <property type="evidence" value="ECO:0007669"/>
    <property type="project" value="TreeGrafter"/>
</dbReference>
<keyword evidence="8 10" id="KW-0472">Membrane</keyword>
<keyword evidence="3" id="KW-0808">Transferase</keyword>
<dbReference type="GO" id="GO:0047493">
    <property type="term" value="F:ceramide cholinephosphotransferase activity"/>
    <property type="evidence" value="ECO:0007669"/>
    <property type="project" value="TreeGrafter"/>
</dbReference>
<evidence type="ECO:0000313" key="12">
    <source>
        <dbReference type="EMBL" id="KXN66139.1"/>
    </source>
</evidence>
<dbReference type="GO" id="GO:0046513">
    <property type="term" value="P:ceramide biosynthetic process"/>
    <property type="evidence" value="ECO:0007669"/>
    <property type="project" value="TreeGrafter"/>
</dbReference>
<evidence type="ECO:0000256" key="6">
    <source>
        <dbReference type="ARBA" id="ARBA00022989"/>
    </source>
</evidence>
<keyword evidence="7" id="KW-0443">Lipid metabolism</keyword>
<feature type="transmembrane region" description="Helical" evidence="10">
    <location>
        <begin position="172"/>
        <end position="191"/>
    </location>
</feature>
<feature type="transmembrane region" description="Helical" evidence="10">
    <location>
        <begin position="203"/>
        <end position="224"/>
    </location>
</feature>
<evidence type="ECO:0000256" key="5">
    <source>
        <dbReference type="ARBA" id="ARBA00022919"/>
    </source>
</evidence>